<reference evidence="5 6" key="1">
    <citation type="submission" date="2020-08" db="EMBL/GenBank/DDBJ databases">
        <title>Acidobacteriota in marine sediments use diverse sulfur dissimilation pathways.</title>
        <authorList>
            <person name="Wasmund K."/>
        </authorList>
    </citation>
    <scope>NUCLEOTIDE SEQUENCE [LARGE SCALE GENOMIC DNA]</scope>
    <source>
        <strain evidence="5">MAG AM3-A</strain>
    </source>
</reference>
<dbReference type="Pfam" id="PF00535">
    <property type="entry name" value="Glycos_transf_2"/>
    <property type="match status" value="1"/>
</dbReference>
<comment type="caution">
    <text evidence="5">The sequence shown here is derived from an EMBL/GenBank/DDBJ whole genome shotgun (WGS) entry which is preliminary data.</text>
</comment>
<evidence type="ECO:0000259" key="4">
    <source>
        <dbReference type="Pfam" id="PF00535"/>
    </source>
</evidence>
<accession>A0A8J7C3G3</accession>
<gene>
    <name evidence="5" type="ORF">IFJ97_05280</name>
</gene>
<name>A0A8J7C3G3_9BACT</name>
<keyword evidence="3" id="KW-0808">Transferase</keyword>
<evidence type="ECO:0000313" key="5">
    <source>
        <dbReference type="EMBL" id="MBD3870755.1"/>
    </source>
</evidence>
<dbReference type="PANTHER" id="PTHR43179">
    <property type="entry name" value="RHAMNOSYLTRANSFERASE WBBL"/>
    <property type="match status" value="1"/>
</dbReference>
<dbReference type="InterPro" id="IPR001173">
    <property type="entry name" value="Glyco_trans_2-like"/>
</dbReference>
<evidence type="ECO:0000256" key="3">
    <source>
        <dbReference type="ARBA" id="ARBA00022679"/>
    </source>
</evidence>
<dbReference type="PANTHER" id="PTHR43179:SF12">
    <property type="entry name" value="GALACTOFURANOSYLTRANSFERASE GLFT2"/>
    <property type="match status" value="1"/>
</dbReference>
<evidence type="ECO:0000313" key="6">
    <source>
        <dbReference type="Proteomes" id="UP000598633"/>
    </source>
</evidence>
<dbReference type="SUPFAM" id="SSF53448">
    <property type="entry name" value="Nucleotide-diphospho-sugar transferases"/>
    <property type="match status" value="1"/>
</dbReference>
<dbReference type="EMBL" id="JACXWA010000086">
    <property type="protein sequence ID" value="MBD3870755.1"/>
    <property type="molecule type" value="Genomic_DNA"/>
</dbReference>
<feature type="domain" description="Glycosyltransferase 2-like" evidence="4">
    <location>
        <begin position="13"/>
        <end position="167"/>
    </location>
</feature>
<dbReference type="Proteomes" id="UP000598633">
    <property type="component" value="Unassembled WGS sequence"/>
</dbReference>
<sequence length="306" mass="33069">MRTALVIPSLGAPHLEFCLDAVAALEPAPDVKVLVMSGGAVAPARSDIFDVFHHSDRLGYAAAINAGISVLPGDVDSVGVLNDDALPDPGWFGALADTFERDTELAAVQGTVVTRGQTSVDGRGIAFDRWGLPVQIDRGLTLDDDQGERPILSISGTAGLYRIDALRQAAMTQSEIFDSRFDCYLEDLDLGLRLYRLGKRALWIGGARTEHLGSASGPSLRWRHPWWVLANRWRALAGNLSPSAFVRALPRLLRGEIRAIRTLGRSNWRALPAAAAVSASFPLLVARGWQRLTPGPRLNTIPEGQP</sequence>
<evidence type="ECO:0000256" key="2">
    <source>
        <dbReference type="ARBA" id="ARBA00022676"/>
    </source>
</evidence>
<evidence type="ECO:0000256" key="1">
    <source>
        <dbReference type="ARBA" id="ARBA00006739"/>
    </source>
</evidence>
<protein>
    <submittedName>
        <fullName evidence="5">Glycosyltransferase family 2 protein</fullName>
    </submittedName>
</protein>
<dbReference type="Gene3D" id="3.90.550.10">
    <property type="entry name" value="Spore Coat Polysaccharide Biosynthesis Protein SpsA, Chain A"/>
    <property type="match status" value="1"/>
</dbReference>
<proteinExistence type="inferred from homology"/>
<dbReference type="AlphaFoldDB" id="A0A8J7C3G3"/>
<dbReference type="GO" id="GO:0016757">
    <property type="term" value="F:glycosyltransferase activity"/>
    <property type="evidence" value="ECO:0007669"/>
    <property type="project" value="UniProtKB-KW"/>
</dbReference>
<dbReference type="InterPro" id="IPR029044">
    <property type="entry name" value="Nucleotide-diphossugar_trans"/>
</dbReference>
<comment type="similarity">
    <text evidence="1">Belongs to the glycosyltransferase 2 family.</text>
</comment>
<keyword evidence="2" id="KW-0328">Glycosyltransferase</keyword>
<organism evidence="5 6">
    <name type="scientific">Candidatus Sulfomarinibacter kjeldsenii</name>
    <dbReference type="NCBI Taxonomy" id="2885994"/>
    <lineage>
        <taxon>Bacteria</taxon>
        <taxon>Pseudomonadati</taxon>
        <taxon>Acidobacteriota</taxon>
        <taxon>Thermoanaerobaculia</taxon>
        <taxon>Thermoanaerobaculales</taxon>
        <taxon>Candidatus Sulfomarinibacteraceae</taxon>
        <taxon>Candidatus Sulfomarinibacter</taxon>
    </lineage>
</organism>